<dbReference type="OrthoDB" id="416454at2759"/>
<dbReference type="EMBL" id="KZ506065">
    <property type="protein sequence ID" value="PKU41865.1"/>
    <property type="molecule type" value="Genomic_DNA"/>
</dbReference>
<sequence>MPASSKTDLPLAKAKPISDGASTSVTTYLRTVAKTVGVVVWPQTATKNHAANMMPFYKKGQNEDPGNYRPASLTSVLGNNMEEIILSAITWPIQDNQVVQAQPARVYERQVLLD</sequence>
<keyword evidence="2" id="KW-1185">Reference proteome</keyword>
<reference evidence="2" key="1">
    <citation type="submission" date="2017-11" db="EMBL/GenBank/DDBJ databases">
        <authorList>
            <person name="Lima N.C."/>
            <person name="Parody-Merino A.M."/>
            <person name="Battley P.F."/>
            <person name="Fidler A.E."/>
            <person name="Prosdocimi F."/>
        </authorList>
    </citation>
    <scope>NUCLEOTIDE SEQUENCE [LARGE SCALE GENOMIC DNA]</scope>
</reference>
<dbReference type="AlphaFoldDB" id="A0A2I0U749"/>
<accession>A0A2I0U749</accession>
<gene>
    <name evidence="1" type="ORF">llap_7840</name>
</gene>
<reference evidence="2" key="2">
    <citation type="submission" date="2017-12" db="EMBL/GenBank/DDBJ databases">
        <title>Genome sequence of the Bar-tailed Godwit (Limosa lapponica baueri).</title>
        <authorList>
            <person name="Lima N.C.B."/>
            <person name="Parody-Merino A.M."/>
            <person name="Battley P.F."/>
            <person name="Fidler A.E."/>
            <person name="Prosdocimi F."/>
        </authorList>
    </citation>
    <scope>NUCLEOTIDE SEQUENCE [LARGE SCALE GENOMIC DNA]</scope>
</reference>
<evidence type="ECO:0000313" key="2">
    <source>
        <dbReference type="Proteomes" id="UP000233556"/>
    </source>
</evidence>
<protein>
    <recommendedName>
        <fullName evidence="3">Rna-directed dna polymerase from mobile element jockey-like</fullName>
    </recommendedName>
</protein>
<name>A0A2I0U749_LIMLA</name>
<proteinExistence type="predicted"/>
<organism evidence="1 2">
    <name type="scientific">Limosa lapponica baueri</name>
    <dbReference type="NCBI Taxonomy" id="1758121"/>
    <lineage>
        <taxon>Eukaryota</taxon>
        <taxon>Metazoa</taxon>
        <taxon>Chordata</taxon>
        <taxon>Craniata</taxon>
        <taxon>Vertebrata</taxon>
        <taxon>Euteleostomi</taxon>
        <taxon>Archelosauria</taxon>
        <taxon>Archosauria</taxon>
        <taxon>Dinosauria</taxon>
        <taxon>Saurischia</taxon>
        <taxon>Theropoda</taxon>
        <taxon>Coelurosauria</taxon>
        <taxon>Aves</taxon>
        <taxon>Neognathae</taxon>
        <taxon>Neoaves</taxon>
        <taxon>Charadriiformes</taxon>
        <taxon>Scolopacidae</taxon>
        <taxon>Limosa</taxon>
    </lineage>
</organism>
<dbReference type="Proteomes" id="UP000233556">
    <property type="component" value="Unassembled WGS sequence"/>
</dbReference>
<evidence type="ECO:0000313" key="1">
    <source>
        <dbReference type="EMBL" id="PKU41865.1"/>
    </source>
</evidence>
<evidence type="ECO:0008006" key="3">
    <source>
        <dbReference type="Google" id="ProtNLM"/>
    </source>
</evidence>